<dbReference type="EMBL" id="JBHUDY010000001">
    <property type="protein sequence ID" value="MFD1610917.1"/>
    <property type="molecule type" value="Genomic_DNA"/>
</dbReference>
<reference evidence="2" key="1">
    <citation type="journal article" date="2019" name="Int. J. Syst. Evol. Microbiol.">
        <title>The Global Catalogue of Microorganisms (GCM) 10K type strain sequencing project: providing services to taxonomists for standard genome sequencing and annotation.</title>
        <authorList>
            <consortium name="The Broad Institute Genomics Platform"/>
            <consortium name="The Broad Institute Genome Sequencing Center for Infectious Disease"/>
            <person name="Wu L."/>
            <person name="Ma J."/>
        </authorList>
    </citation>
    <scope>NUCLEOTIDE SEQUENCE [LARGE SCALE GENOMIC DNA]</scope>
    <source>
        <strain evidence="2">CGMCC 1.16275</strain>
    </source>
</reference>
<evidence type="ECO:0008006" key="3">
    <source>
        <dbReference type="Google" id="ProtNLM"/>
    </source>
</evidence>
<dbReference type="Proteomes" id="UP001597115">
    <property type="component" value="Unassembled WGS sequence"/>
</dbReference>
<sequence>MNKHVLGVVLAASVVAAPLYAKWTLMPATARVSVANSAMTVVPGQGWNMTSVRPSKKGETWSFDGPILDQVEFVGGVANGEPLAKERDKKRQPLPKFGSAMLAPDVAQAYEQTQRILTGSPDFAIDSMEPASFAGHPGFRFAYHFTKPDEELTRKGEARGAIVGGKLYMISYTAAALHYFDAHLAKAQAIMDSAKLN</sequence>
<accession>A0ABW4I067</accession>
<evidence type="ECO:0000313" key="1">
    <source>
        <dbReference type="EMBL" id="MFD1610917.1"/>
    </source>
</evidence>
<name>A0ABW4I067_9SPHN</name>
<dbReference type="RefSeq" id="WP_380887051.1">
    <property type="nucleotide sequence ID" value="NZ_JBHUDY010000001.1"/>
</dbReference>
<gene>
    <name evidence="1" type="ORF">ACFSCW_03790</name>
</gene>
<evidence type="ECO:0000313" key="2">
    <source>
        <dbReference type="Proteomes" id="UP001597115"/>
    </source>
</evidence>
<comment type="caution">
    <text evidence="1">The sequence shown here is derived from an EMBL/GenBank/DDBJ whole genome shotgun (WGS) entry which is preliminary data.</text>
</comment>
<proteinExistence type="predicted"/>
<organism evidence="1 2">
    <name type="scientific">Sphingomonas tabacisoli</name>
    <dbReference type="NCBI Taxonomy" id="2249466"/>
    <lineage>
        <taxon>Bacteria</taxon>
        <taxon>Pseudomonadati</taxon>
        <taxon>Pseudomonadota</taxon>
        <taxon>Alphaproteobacteria</taxon>
        <taxon>Sphingomonadales</taxon>
        <taxon>Sphingomonadaceae</taxon>
        <taxon>Sphingomonas</taxon>
    </lineage>
</organism>
<protein>
    <recommendedName>
        <fullName evidence="3">PsbP C-terminal domain-containing protein</fullName>
    </recommendedName>
</protein>
<keyword evidence="2" id="KW-1185">Reference proteome</keyword>
<dbReference type="Gene3D" id="3.40.1000.10">
    <property type="entry name" value="Mog1/PsbP, alpha/beta/alpha sandwich"/>
    <property type="match status" value="1"/>
</dbReference>